<proteinExistence type="predicted"/>
<keyword evidence="3" id="KW-1185">Reference proteome</keyword>
<dbReference type="Proteomes" id="UP001396334">
    <property type="component" value="Unassembled WGS sequence"/>
</dbReference>
<feature type="signal peptide" evidence="1">
    <location>
        <begin position="1"/>
        <end position="17"/>
    </location>
</feature>
<evidence type="ECO:0000313" key="3">
    <source>
        <dbReference type="Proteomes" id="UP001396334"/>
    </source>
</evidence>
<gene>
    <name evidence="2" type="ORF">V6N11_031471</name>
</gene>
<comment type="caution">
    <text evidence="2">The sequence shown here is derived from an EMBL/GenBank/DDBJ whole genome shotgun (WGS) entry which is preliminary data.</text>
</comment>
<name>A0ABR2SXQ6_9ROSI</name>
<organism evidence="2 3">
    <name type="scientific">Hibiscus sabdariffa</name>
    <name type="common">roselle</name>
    <dbReference type="NCBI Taxonomy" id="183260"/>
    <lineage>
        <taxon>Eukaryota</taxon>
        <taxon>Viridiplantae</taxon>
        <taxon>Streptophyta</taxon>
        <taxon>Embryophyta</taxon>
        <taxon>Tracheophyta</taxon>
        <taxon>Spermatophyta</taxon>
        <taxon>Magnoliopsida</taxon>
        <taxon>eudicotyledons</taxon>
        <taxon>Gunneridae</taxon>
        <taxon>Pentapetalae</taxon>
        <taxon>rosids</taxon>
        <taxon>malvids</taxon>
        <taxon>Malvales</taxon>
        <taxon>Malvaceae</taxon>
        <taxon>Malvoideae</taxon>
        <taxon>Hibiscus</taxon>
    </lineage>
</organism>
<reference evidence="2 3" key="1">
    <citation type="journal article" date="2024" name="G3 (Bethesda)">
        <title>Genome assembly of Hibiscus sabdariffa L. provides insights into metabolisms of medicinal natural products.</title>
        <authorList>
            <person name="Kim T."/>
        </authorList>
    </citation>
    <scope>NUCLEOTIDE SEQUENCE [LARGE SCALE GENOMIC DNA]</scope>
    <source>
        <strain evidence="2">TK-2024</strain>
        <tissue evidence="2">Old leaves</tissue>
    </source>
</reference>
<keyword evidence="1" id="KW-0732">Signal</keyword>
<evidence type="ECO:0000313" key="2">
    <source>
        <dbReference type="EMBL" id="KAK9030033.1"/>
    </source>
</evidence>
<feature type="chain" id="PRO_5047327010" evidence="1">
    <location>
        <begin position="18"/>
        <end position="151"/>
    </location>
</feature>
<sequence length="151" mass="17331">MSMGLLTAARFFRFCGLECFVEIDFACDSSLDVSFVYGFQVANGVFDALPKDGVDWLFVFQAPTAIVGTKVCQTYGHLYGTREVEAQFLEEPFLCRRRWSCEEDKALWPNGFIVRFYKVFWEDVKGVLLKVYRAFHKEGKLQGLQTSLSPH</sequence>
<dbReference type="EMBL" id="JBBPBN010000010">
    <property type="protein sequence ID" value="KAK9030033.1"/>
    <property type="molecule type" value="Genomic_DNA"/>
</dbReference>
<evidence type="ECO:0000256" key="1">
    <source>
        <dbReference type="SAM" id="SignalP"/>
    </source>
</evidence>
<protein>
    <submittedName>
        <fullName evidence="2">Uncharacterized protein</fullName>
    </submittedName>
</protein>
<accession>A0ABR2SXQ6</accession>